<dbReference type="GO" id="GO:0043093">
    <property type="term" value="P:FtsZ-dependent cytokinesis"/>
    <property type="evidence" value="ECO:0007669"/>
    <property type="project" value="UniProtKB-UniRule"/>
</dbReference>
<keyword evidence="2 5" id="KW-0717">Septation</keyword>
<dbReference type="HAMAP" id="MF_01197">
    <property type="entry name" value="SepF"/>
    <property type="match status" value="1"/>
</dbReference>
<evidence type="ECO:0000313" key="6">
    <source>
        <dbReference type="EMBL" id="KRM46392.1"/>
    </source>
</evidence>
<dbReference type="Proteomes" id="UP000051957">
    <property type="component" value="Unassembled WGS sequence"/>
</dbReference>
<keyword evidence="1 5" id="KW-0132">Cell division</keyword>
<keyword evidence="3 5" id="KW-0131">Cell cycle</keyword>
<evidence type="ECO:0000313" key="7">
    <source>
        <dbReference type="Proteomes" id="UP000051957"/>
    </source>
</evidence>
<dbReference type="Pfam" id="PF04472">
    <property type="entry name" value="SepF"/>
    <property type="match status" value="1"/>
</dbReference>
<accession>A0A0R1YUY8</accession>
<keyword evidence="5" id="KW-0963">Cytoplasm</keyword>
<evidence type="ECO:0000256" key="1">
    <source>
        <dbReference type="ARBA" id="ARBA00022618"/>
    </source>
</evidence>
<evidence type="ECO:0000256" key="5">
    <source>
        <dbReference type="HAMAP-Rule" id="MF_01197"/>
    </source>
</evidence>
<dbReference type="GO" id="GO:0000917">
    <property type="term" value="P:division septum assembly"/>
    <property type="evidence" value="ECO:0007669"/>
    <property type="project" value="UniProtKB-KW"/>
</dbReference>
<evidence type="ECO:0000256" key="2">
    <source>
        <dbReference type="ARBA" id="ARBA00023210"/>
    </source>
</evidence>
<dbReference type="InterPro" id="IPR023052">
    <property type="entry name" value="Cell_div_SepF"/>
</dbReference>
<proteinExistence type="inferred from homology"/>
<dbReference type="GO" id="GO:0005737">
    <property type="term" value="C:cytoplasm"/>
    <property type="evidence" value="ECO:0007669"/>
    <property type="project" value="UniProtKB-SubCell"/>
</dbReference>
<dbReference type="Gene3D" id="3.30.110.150">
    <property type="entry name" value="SepF-like protein"/>
    <property type="match status" value="1"/>
</dbReference>
<comment type="function">
    <text evidence="4 5">Cell division protein that is part of the divisome complex and is recruited early to the Z-ring. Probably stimulates Z-ring formation, perhaps through the cross-linking of FtsZ protofilaments. Its function overlaps with FtsA.</text>
</comment>
<dbReference type="InterPro" id="IPR038594">
    <property type="entry name" value="SepF-like_sf"/>
</dbReference>
<gene>
    <name evidence="5" type="primary">sepF</name>
    <name evidence="6" type="ORF">FC51_GL002221</name>
</gene>
<dbReference type="PATRIC" id="fig|1423784.4.peg.2265"/>
<sequence length="120" mass="13548">MKGNEMPKFNLANFFGMDTEDQPENQIEKPADNVVLMNRQEPESSSIIVFEPINYTDVDEIAQKLLEDSAVIIKLDKLDVNSASRMVDFLNGVLFAIHGSINRLGKNIFICSPKKFQVTQ</sequence>
<dbReference type="EMBL" id="AZGK01000007">
    <property type="protein sequence ID" value="KRM46392.1"/>
    <property type="molecule type" value="Genomic_DNA"/>
</dbReference>
<evidence type="ECO:0000256" key="3">
    <source>
        <dbReference type="ARBA" id="ARBA00023306"/>
    </source>
</evidence>
<dbReference type="PANTHER" id="PTHR35798:SF1">
    <property type="entry name" value="CELL DIVISION PROTEIN SEPF"/>
    <property type="match status" value="1"/>
</dbReference>
<comment type="similarity">
    <text evidence="5">Belongs to the SepF family.</text>
</comment>
<comment type="subcellular location">
    <subcellularLocation>
        <location evidence="5">Cytoplasm</location>
    </subcellularLocation>
    <text evidence="5">Localizes to the division site, in a FtsZ-dependent manner.</text>
</comment>
<comment type="subunit">
    <text evidence="5">Homodimer. Interacts with FtsZ.</text>
</comment>
<reference evidence="6 7" key="1">
    <citation type="journal article" date="2015" name="Genome Announc.">
        <title>Expanding the biotechnology potential of lactobacilli through comparative genomics of 213 strains and associated genera.</title>
        <authorList>
            <person name="Sun Z."/>
            <person name="Harris H.M."/>
            <person name="McCann A."/>
            <person name="Guo C."/>
            <person name="Argimon S."/>
            <person name="Zhang W."/>
            <person name="Yang X."/>
            <person name="Jeffery I.B."/>
            <person name="Cooney J.C."/>
            <person name="Kagawa T.F."/>
            <person name="Liu W."/>
            <person name="Song Y."/>
            <person name="Salvetti E."/>
            <person name="Wrobel A."/>
            <person name="Rasinkangas P."/>
            <person name="Parkhill J."/>
            <person name="Rea M.C."/>
            <person name="O'Sullivan O."/>
            <person name="Ritari J."/>
            <person name="Douillard F.P."/>
            <person name="Paul Ross R."/>
            <person name="Yang R."/>
            <person name="Briner A.E."/>
            <person name="Felis G.E."/>
            <person name="de Vos W.M."/>
            <person name="Barrangou R."/>
            <person name="Klaenhammer T.R."/>
            <person name="Caufield P.W."/>
            <person name="Cui Y."/>
            <person name="Zhang H."/>
            <person name="O'Toole P.W."/>
        </authorList>
    </citation>
    <scope>NUCLEOTIDE SEQUENCE [LARGE SCALE GENOMIC DNA]</scope>
    <source>
        <strain evidence="6 7">DSM 5707</strain>
    </source>
</reference>
<name>A0A0R1YUY8_9LACO</name>
<dbReference type="InterPro" id="IPR007561">
    <property type="entry name" value="Cell_div_SepF/SepF-rel"/>
</dbReference>
<dbReference type="PANTHER" id="PTHR35798">
    <property type="entry name" value="CELL DIVISION PROTEIN SEPF"/>
    <property type="match status" value="1"/>
</dbReference>
<dbReference type="AlphaFoldDB" id="A0A0R1YUY8"/>
<protein>
    <recommendedName>
        <fullName evidence="5">Cell division protein SepF</fullName>
    </recommendedName>
</protein>
<comment type="caution">
    <text evidence="6">The sequence shown here is derived from an EMBL/GenBank/DDBJ whole genome shotgun (WGS) entry which is preliminary data.</text>
</comment>
<evidence type="ECO:0000256" key="4">
    <source>
        <dbReference type="ARBA" id="ARBA00044936"/>
    </source>
</evidence>
<organism evidence="6 7">
    <name type="scientific">Lentilactobacillus parabuchneri DSM 5707 = NBRC 107865</name>
    <dbReference type="NCBI Taxonomy" id="1423784"/>
    <lineage>
        <taxon>Bacteria</taxon>
        <taxon>Bacillati</taxon>
        <taxon>Bacillota</taxon>
        <taxon>Bacilli</taxon>
        <taxon>Lactobacillales</taxon>
        <taxon>Lactobacillaceae</taxon>
        <taxon>Lentilactobacillus</taxon>
    </lineage>
</organism>